<accession>A0A7S0MF43</accession>
<gene>
    <name evidence="2" type="ORF">CCUR1050_LOCUS16679</name>
</gene>
<dbReference type="EMBL" id="HBEZ01030193">
    <property type="protein sequence ID" value="CAD8638995.1"/>
    <property type="molecule type" value="Transcribed_RNA"/>
</dbReference>
<proteinExistence type="predicted"/>
<organism evidence="2">
    <name type="scientific">Cryptomonas curvata</name>
    <dbReference type="NCBI Taxonomy" id="233186"/>
    <lineage>
        <taxon>Eukaryota</taxon>
        <taxon>Cryptophyceae</taxon>
        <taxon>Cryptomonadales</taxon>
        <taxon>Cryptomonadaceae</taxon>
        <taxon>Cryptomonas</taxon>
    </lineage>
</organism>
<feature type="compositionally biased region" description="Basic and acidic residues" evidence="1">
    <location>
        <begin position="92"/>
        <end position="106"/>
    </location>
</feature>
<name>A0A7S0MF43_9CRYP</name>
<dbReference type="AlphaFoldDB" id="A0A7S0MF43"/>
<sequence>MMLGQIPFGMPAANMGYNNAFNPNPYYSHISGPAEFSPLQSSNLGGSYYPGVNEGLVGGTGQFQNMYLQPSLLPPYHPSNFQRQPTPVSSAEKARTKVLRDSRQDPSGDEATIGIAIQPVATPYPGVYHRQYIVVNVVPGSDAAKNGIQVGDTIAKIEEFGTGHLDPVSRFSLEEMTKNLAGKIGRTVDLEIRSKLYSRNKEGRLEPVKKCSVKRDCSIDEPFRLLVGRGNDAPLAF</sequence>
<feature type="compositionally biased region" description="Polar residues" evidence="1">
    <location>
        <begin position="79"/>
        <end position="89"/>
    </location>
</feature>
<evidence type="ECO:0000313" key="2">
    <source>
        <dbReference type="EMBL" id="CAD8638995.1"/>
    </source>
</evidence>
<evidence type="ECO:0008006" key="3">
    <source>
        <dbReference type="Google" id="ProtNLM"/>
    </source>
</evidence>
<dbReference type="SUPFAM" id="SSF50156">
    <property type="entry name" value="PDZ domain-like"/>
    <property type="match status" value="1"/>
</dbReference>
<dbReference type="InterPro" id="IPR036034">
    <property type="entry name" value="PDZ_sf"/>
</dbReference>
<reference evidence="2" key="1">
    <citation type="submission" date="2021-01" db="EMBL/GenBank/DDBJ databases">
        <authorList>
            <person name="Corre E."/>
            <person name="Pelletier E."/>
            <person name="Niang G."/>
            <person name="Scheremetjew M."/>
            <person name="Finn R."/>
            <person name="Kale V."/>
            <person name="Holt S."/>
            <person name="Cochrane G."/>
            <person name="Meng A."/>
            <person name="Brown T."/>
            <person name="Cohen L."/>
        </authorList>
    </citation>
    <scope>NUCLEOTIDE SEQUENCE</scope>
    <source>
        <strain evidence="2">CCAP979/52</strain>
    </source>
</reference>
<feature type="region of interest" description="Disordered" evidence="1">
    <location>
        <begin position="75"/>
        <end position="110"/>
    </location>
</feature>
<evidence type="ECO:0000256" key="1">
    <source>
        <dbReference type="SAM" id="MobiDB-lite"/>
    </source>
</evidence>
<dbReference type="Gene3D" id="2.30.42.10">
    <property type="match status" value="1"/>
</dbReference>
<protein>
    <recommendedName>
        <fullName evidence="3">PDZ domain-containing protein</fullName>
    </recommendedName>
</protein>